<keyword evidence="1" id="KW-0472">Membrane</keyword>
<evidence type="ECO:0000256" key="1">
    <source>
        <dbReference type="SAM" id="Phobius"/>
    </source>
</evidence>
<feature type="transmembrane region" description="Helical" evidence="1">
    <location>
        <begin position="12"/>
        <end position="32"/>
    </location>
</feature>
<feature type="transmembrane region" description="Helical" evidence="1">
    <location>
        <begin position="149"/>
        <end position="168"/>
    </location>
</feature>
<reference evidence="2 3" key="1">
    <citation type="submission" date="2020-04" db="EMBL/GenBank/DDBJ databases">
        <title>Genome sequence for Sphingorhabdus sp. strain M1.</title>
        <authorList>
            <person name="Park S.-J."/>
        </authorList>
    </citation>
    <scope>NUCLEOTIDE SEQUENCE [LARGE SCALE GENOMIC DNA]</scope>
    <source>
        <strain evidence="2 3">JK6</strain>
    </source>
</reference>
<evidence type="ECO:0000313" key="2">
    <source>
        <dbReference type="EMBL" id="QJB68318.1"/>
    </source>
</evidence>
<gene>
    <name evidence="2" type="ORF">HF685_02530</name>
</gene>
<dbReference type="AlphaFoldDB" id="A0A6H2DJE7"/>
<evidence type="ECO:0000313" key="3">
    <source>
        <dbReference type="Proteomes" id="UP000501600"/>
    </source>
</evidence>
<name>A0A6H2DJE7_9SPHN</name>
<accession>A0A6H2DJE7</accession>
<protein>
    <submittedName>
        <fullName evidence="2">Uncharacterized protein</fullName>
    </submittedName>
</protein>
<feature type="transmembrane region" description="Helical" evidence="1">
    <location>
        <begin position="76"/>
        <end position="94"/>
    </location>
</feature>
<proteinExistence type="predicted"/>
<dbReference type="KEGG" id="phao:HF685_02530"/>
<keyword evidence="3" id="KW-1185">Reference proteome</keyword>
<dbReference type="Proteomes" id="UP000501600">
    <property type="component" value="Chromosome"/>
</dbReference>
<sequence length="175" mass="19116">MSGLMHWKYFWIFWLGGLAVFAMLVVTSGPLMTDVAPQGILDHQSATTAERVNAIQASWAALGQINYAKWSMIGDLVFIGLYMSGGIIGGRLIWQEARSPSLKKLGLFCVVAYFLFGAFDYTETISQIIQLLQNNGSDLLAGIAGFCQPLKSLSFVAGTIGMIAALIWRRSESRA</sequence>
<keyword evidence="1" id="KW-1133">Transmembrane helix</keyword>
<keyword evidence="1" id="KW-0812">Transmembrane</keyword>
<dbReference type="EMBL" id="CP051217">
    <property type="protein sequence ID" value="QJB68318.1"/>
    <property type="molecule type" value="Genomic_DNA"/>
</dbReference>
<dbReference type="RefSeq" id="WP_168818162.1">
    <property type="nucleotide sequence ID" value="NZ_CP051217.1"/>
</dbReference>
<feature type="transmembrane region" description="Helical" evidence="1">
    <location>
        <begin position="106"/>
        <end position="129"/>
    </location>
</feature>
<organism evidence="2 3">
    <name type="scientific">Parasphingorhabdus halotolerans</name>
    <dbReference type="NCBI Taxonomy" id="2725558"/>
    <lineage>
        <taxon>Bacteria</taxon>
        <taxon>Pseudomonadati</taxon>
        <taxon>Pseudomonadota</taxon>
        <taxon>Alphaproteobacteria</taxon>
        <taxon>Sphingomonadales</taxon>
        <taxon>Sphingomonadaceae</taxon>
        <taxon>Parasphingorhabdus</taxon>
    </lineage>
</organism>